<dbReference type="Pfam" id="PF02518">
    <property type="entry name" value="HATPase_c"/>
    <property type="match status" value="1"/>
</dbReference>
<dbReference type="InterPro" id="IPR025828">
    <property type="entry name" value="Put_sensor_dom"/>
</dbReference>
<keyword evidence="9" id="KW-0472">Membrane</keyword>
<feature type="transmembrane region" description="Helical" evidence="9">
    <location>
        <begin position="142"/>
        <end position="166"/>
    </location>
</feature>
<keyword evidence="7" id="KW-0067">ATP-binding</keyword>
<reference evidence="11 12" key="1">
    <citation type="submission" date="2016-12" db="EMBL/GenBank/DDBJ databases">
        <title>The draft genome sequence of Actinophytocola sp. 11-183.</title>
        <authorList>
            <person name="Wang W."/>
            <person name="Yuan L."/>
        </authorList>
    </citation>
    <scope>NUCLEOTIDE SEQUENCE [LARGE SCALE GENOMIC DNA]</scope>
    <source>
        <strain evidence="11 12">11-183</strain>
    </source>
</reference>
<dbReference type="PANTHER" id="PTHR24421:SF10">
    <property type="entry name" value="NITRATE_NITRITE SENSOR PROTEIN NARQ"/>
    <property type="match status" value="1"/>
</dbReference>
<keyword evidence="5" id="KW-0547">Nucleotide-binding</keyword>
<dbReference type="GO" id="GO:0016020">
    <property type="term" value="C:membrane"/>
    <property type="evidence" value="ECO:0007669"/>
    <property type="project" value="InterPro"/>
</dbReference>
<dbReference type="Pfam" id="PF13796">
    <property type="entry name" value="Sensor"/>
    <property type="match status" value="1"/>
</dbReference>
<dbReference type="SMART" id="SM00387">
    <property type="entry name" value="HATPase_c"/>
    <property type="match status" value="1"/>
</dbReference>
<dbReference type="EMBL" id="MSIE01000063">
    <property type="protein sequence ID" value="OLF11924.1"/>
    <property type="molecule type" value="Genomic_DNA"/>
</dbReference>
<keyword evidence="9" id="KW-0812">Transmembrane</keyword>
<dbReference type="InterPro" id="IPR050482">
    <property type="entry name" value="Sensor_HK_TwoCompSys"/>
</dbReference>
<keyword evidence="3" id="KW-0597">Phosphoprotein</keyword>
<dbReference type="CDD" id="cd16917">
    <property type="entry name" value="HATPase_UhpB-NarQ-NarX-like"/>
    <property type="match status" value="1"/>
</dbReference>
<dbReference type="Gene3D" id="3.30.565.10">
    <property type="entry name" value="Histidine kinase-like ATPase, C-terminal domain"/>
    <property type="match status" value="1"/>
</dbReference>
<dbReference type="AlphaFoldDB" id="A0A1Q8CC29"/>
<evidence type="ECO:0000256" key="7">
    <source>
        <dbReference type="ARBA" id="ARBA00022840"/>
    </source>
</evidence>
<evidence type="ECO:0000256" key="3">
    <source>
        <dbReference type="ARBA" id="ARBA00022553"/>
    </source>
</evidence>
<evidence type="ECO:0000256" key="2">
    <source>
        <dbReference type="ARBA" id="ARBA00012438"/>
    </source>
</evidence>
<feature type="transmembrane region" description="Helical" evidence="9">
    <location>
        <begin position="20"/>
        <end position="49"/>
    </location>
</feature>
<name>A0A1Q8CC29_9PSEU</name>
<keyword evidence="4" id="KW-0808">Transferase</keyword>
<dbReference type="InterPro" id="IPR003594">
    <property type="entry name" value="HATPase_dom"/>
</dbReference>
<keyword evidence="8" id="KW-0902">Two-component regulatory system</keyword>
<keyword evidence="6" id="KW-0418">Kinase</keyword>
<dbReference type="GO" id="GO:0005524">
    <property type="term" value="F:ATP binding"/>
    <property type="evidence" value="ECO:0007669"/>
    <property type="project" value="UniProtKB-KW"/>
</dbReference>
<dbReference type="Gene3D" id="1.20.5.1930">
    <property type="match status" value="1"/>
</dbReference>
<feature type="domain" description="Histidine kinase/HSP90-like ATPase" evidence="10">
    <location>
        <begin position="310"/>
        <end position="399"/>
    </location>
</feature>
<dbReference type="GO" id="GO:0000155">
    <property type="term" value="F:phosphorelay sensor kinase activity"/>
    <property type="evidence" value="ECO:0007669"/>
    <property type="project" value="InterPro"/>
</dbReference>
<accession>A0A1Q8CC29</accession>
<protein>
    <recommendedName>
        <fullName evidence="2">histidine kinase</fullName>
        <ecNumber evidence="2">2.7.13.3</ecNumber>
    </recommendedName>
</protein>
<evidence type="ECO:0000256" key="5">
    <source>
        <dbReference type="ARBA" id="ARBA00022741"/>
    </source>
</evidence>
<keyword evidence="9" id="KW-1133">Transmembrane helix</keyword>
<dbReference type="PANTHER" id="PTHR24421">
    <property type="entry name" value="NITRATE/NITRITE SENSOR PROTEIN NARX-RELATED"/>
    <property type="match status" value="1"/>
</dbReference>
<dbReference type="Proteomes" id="UP000185596">
    <property type="component" value="Unassembled WGS sequence"/>
</dbReference>
<dbReference type="STRING" id="1912961.BU204_29575"/>
<comment type="caution">
    <text evidence="11">The sequence shown here is derived from an EMBL/GenBank/DDBJ whole genome shotgun (WGS) entry which is preliminary data.</text>
</comment>
<evidence type="ECO:0000256" key="9">
    <source>
        <dbReference type="SAM" id="Phobius"/>
    </source>
</evidence>
<evidence type="ECO:0000256" key="1">
    <source>
        <dbReference type="ARBA" id="ARBA00000085"/>
    </source>
</evidence>
<dbReference type="Pfam" id="PF07730">
    <property type="entry name" value="HisKA_3"/>
    <property type="match status" value="1"/>
</dbReference>
<sequence length="399" mass="42455">MLGSMRRRLESKWRDMWQALRLLAPTALTGFASLLVSPLVVLTVVLALVAPGRRLPGATALRAWADTERDRLDGPVPVSPDTSLRDPVVRRDLAWFGMHATLGMAVGLLAVVLPLSAVNAAMVPTYWWVVPENDPVVATYPVTSWGLALLNPLVGLIYAALSLYALPPLARWYRALSRRVLIMPADNRLAQRVAELTASRAAALEAHGAELRRIERDLHDGTQNRLVAVAMHLGLVERALRRDPAEALPMVLRAQDAAADALAGLRDVVRSIYPPVLAERGLDGAVAGLIARCPVPCSLTAVGPLRAPAAVESAAYFVVAEALTNIAKHSGATRASVVLSREDDLVIEVHDDGHGGADEESGTGLAGIRRRVAALDGTATITSPPGGPTLLRVELPCGS</sequence>
<evidence type="ECO:0000256" key="4">
    <source>
        <dbReference type="ARBA" id="ARBA00022679"/>
    </source>
</evidence>
<evidence type="ECO:0000313" key="12">
    <source>
        <dbReference type="Proteomes" id="UP000185596"/>
    </source>
</evidence>
<dbReference type="InterPro" id="IPR011712">
    <property type="entry name" value="Sig_transdc_His_kin_sub3_dim/P"/>
</dbReference>
<dbReference type="GO" id="GO:0046983">
    <property type="term" value="F:protein dimerization activity"/>
    <property type="evidence" value="ECO:0007669"/>
    <property type="project" value="InterPro"/>
</dbReference>
<organism evidence="11 12">
    <name type="scientific">Actinophytocola xanthii</name>
    <dbReference type="NCBI Taxonomy" id="1912961"/>
    <lineage>
        <taxon>Bacteria</taxon>
        <taxon>Bacillati</taxon>
        <taxon>Actinomycetota</taxon>
        <taxon>Actinomycetes</taxon>
        <taxon>Pseudonocardiales</taxon>
        <taxon>Pseudonocardiaceae</taxon>
    </lineage>
</organism>
<evidence type="ECO:0000259" key="10">
    <source>
        <dbReference type="SMART" id="SM00387"/>
    </source>
</evidence>
<evidence type="ECO:0000313" key="11">
    <source>
        <dbReference type="EMBL" id="OLF11924.1"/>
    </source>
</evidence>
<comment type="catalytic activity">
    <reaction evidence="1">
        <text>ATP + protein L-histidine = ADP + protein N-phospho-L-histidine.</text>
        <dbReference type="EC" id="2.7.13.3"/>
    </reaction>
</comment>
<keyword evidence="12" id="KW-1185">Reference proteome</keyword>
<evidence type="ECO:0000256" key="8">
    <source>
        <dbReference type="ARBA" id="ARBA00023012"/>
    </source>
</evidence>
<dbReference type="SUPFAM" id="SSF55874">
    <property type="entry name" value="ATPase domain of HSP90 chaperone/DNA topoisomerase II/histidine kinase"/>
    <property type="match status" value="1"/>
</dbReference>
<gene>
    <name evidence="11" type="ORF">BU204_29575</name>
</gene>
<evidence type="ECO:0000256" key="6">
    <source>
        <dbReference type="ARBA" id="ARBA00022777"/>
    </source>
</evidence>
<dbReference type="EC" id="2.7.13.3" evidence="2"/>
<feature type="transmembrane region" description="Helical" evidence="9">
    <location>
        <begin position="93"/>
        <end position="122"/>
    </location>
</feature>
<dbReference type="InterPro" id="IPR036890">
    <property type="entry name" value="HATPase_C_sf"/>
</dbReference>
<proteinExistence type="predicted"/>